<proteinExistence type="inferred from homology"/>
<keyword evidence="1" id="KW-0067">ATP-binding</keyword>
<dbReference type="InterPro" id="IPR003959">
    <property type="entry name" value="ATPase_AAA_core"/>
</dbReference>
<dbReference type="PANTHER" id="PTHR23070">
    <property type="entry name" value="BCS1 AAA-TYPE ATPASE"/>
    <property type="match status" value="1"/>
</dbReference>
<reference evidence="5" key="1">
    <citation type="submission" date="2019-07" db="EMBL/GenBank/DDBJ databases">
        <authorList>
            <person name="Dittberner H."/>
        </authorList>
    </citation>
    <scope>NUCLEOTIDE SEQUENCE [LARGE SCALE GENOMIC DNA]</scope>
</reference>
<dbReference type="Proteomes" id="UP000489600">
    <property type="component" value="Unassembled WGS sequence"/>
</dbReference>
<feature type="domain" description="AAA+ ATPase At3g28540-like C-terminal" evidence="4">
    <location>
        <begin position="116"/>
        <end position="186"/>
    </location>
</feature>
<feature type="domain" description="ATPase AAA-type core" evidence="3">
    <location>
        <begin position="16"/>
        <end position="114"/>
    </location>
</feature>
<comment type="caution">
    <text evidence="5">The sequence shown here is derived from an EMBL/GenBank/DDBJ whole genome shotgun (WGS) entry which is preliminary data.</text>
</comment>
<sequence>MANHLKFYIYDLELTVVNSNSQLRRLLIATANRSILVVEDIDCSIKLKNRTSDDEESENPRHKKVTLSGLLYFIDGLWSSCGDERIIVFTTNYKEKLDAALLRPGRMDMHIHMSYCTPSAFKVLALNYLNIKEHELFGEIEEGIKKTEVSPADVAEQLMRNGTVDYILQSLIEFLRLKSEQDKAKQEKQELEKEEEDSEVEKECCILEYLSMLFL</sequence>
<gene>
    <name evidence="5" type="ORF">ANE_LOCUS11941</name>
</gene>
<dbReference type="Gene3D" id="6.10.280.40">
    <property type="match status" value="1"/>
</dbReference>
<dbReference type="GO" id="GO:0005524">
    <property type="term" value="F:ATP binding"/>
    <property type="evidence" value="ECO:0007669"/>
    <property type="project" value="UniProtKB-KW"/>
</dbReference>
<dbReference type="SUPFAM" id="SSF52540">
    <property type="entry name" value="P-loop containing nucleoside triphosphate hydrolases"/>
    <property type="match status" value="1"/>
</dbReference>
<dbReference type="Pfam" id="PF00004">
    <property type="entry name" value="AAA"/>
    <property type="match status" value="1"/>
</dbReference>
<dbReference type="OrthoDB" id="10251412at2759"/>
<accession>A0A565BJI1</accession>
<keyword evidence="6" id="KW-1185">Reference proteome</keyword>
<dbReference type="AlphaFoldDB" id="A0A565BJI1"/>
<feature type="coiled-coil region" evidence="2">
    <location>
        <begin position="174"/>
        <end position="204"/>
    </location>
</feature>
<dbReference type="InterPro" id="IPR050747">
    <property type="entry name" value="Mitochondrial_chaperone_BCS1"/>
</dbReference>
<dbReference type="InterPro" id="IPR003960">
    <property type="entry name" value="ATPase_AAA_CS"/>
</dbReference>
<dbReference type="PROSITE" id="PS00674">
    <property type="entry name" value="AAA"/>
    <property type="match status" value="1"/>
</dbReference>
<comment type="similarity">
    <text evidence="1">Belongs to the AAA ATPase family.</text>
</comment>
<evidence type="ECO:0000313" key="5">
    <source>
        <dbReference type="EMBL" id="VVB01497.1"/>
    </source>
</evidence>
<evidence type="ECO:0000259" key="3">
    <source>
        <dbReference type="Pfam" id="PF00004"/>
    </source>
</evidence>
<dbReference type="InterPro" id="IPR027417">
    <property type="entry name" value="P-loop_NTPase"/>
</dbReference>
<dbReference type="GO" id="GO:0016887">
    <property type="term" value="F:ATP hydrolysis activity"/>
    <property type="evidence" value="ECO:0007669"/>
    <property type="project" value="InterPro"/>
</dbReference>
<dbReference type="EMBL" id="CABITT030000004">
    <property type="protein sequence ID" value="VVB01497.1"/>
    <property type="molecule type" value="Genomic_DNA"/>
</dbReference>
<evidence type="ECO:0000313" key="6">
    <source>
        <dbReference type="Proteomes" id="UP000489600"/>
    </source>
</evidence>
<keyword evidence="1" id="KW-0547">Nucleotide-binding</keyword>
<organism evidence="5 6">
    <name type="scientific">Arabis nemorensis</name>
    <dbReference type="NCBI Taxonomy" id="586526"/>
    <lineage>
        <taxon>Eukaryota</taxon>
        <taxon>Viridiplantae</taxon>
        <taxon>Streptophyta</taxon>
        <taxon>Embryophyta</taxon>
        <taxon>Tracheophyta</taxon>
        <taxon>Spermatophyta</taxon>
        <taxon>Magnoliopsida</taxon>
        <taxon>eudicotyledons</taxon>
        <taxon>Gunneridae</taxon>
        <taxon>Pentapetalae</taxon>
        <taxon>rosids</taxon>
        <taxon>malvids</taxon>
        <taxon>Brassicales</taxon>
        <taxon>Brassicaceae</taxon>
        <taxon>Arabideae</taxon>
        <taxon>Arabis</taxon>
    </lineage>
</organism>
<dbReference type="Gene3D" id="3.40.50.300">
    <property type="entry name" value="P-loop containing nucleotide triphosphate hydrolases"/>
    <property type="match status" value="1"/>
</dbReference>
<evidence type="ECO:0000256" key="2">
    <source>
        <dbReference type="SAM" id="Coils"/>
    </source>
</evidence>
<dbReference type="Pfam" id="PF25568">
    <property type="entry name" value="AAA_lid_At3g28540"/>
    <property type="match status" value="1"/>
</dbReference>
<protein>
    <submittedName>
        <fullName evidence="5">Uncharacterized protein</fullName>
    </submittedName>
</protein>
<dbReference type="InterPro" id="IPR058017">
    <property type="entry name" value="At3g28540-like_C"/>
</dbReference>
<name>A0A565BJI1_9BRAS</name>
<evidence type="ECO:0000256" key="1">
    <source>
        <dbReference type="RuleBase" id="RU003651"/>
    </source>
</evidence>
<evidence type="ECO:0000259" key="4">
    <source>
        <dbReference type="Pfam" id="PF25568"/>
    </source>
</evidence>
<keyword evidence="2" id="KW-0175">Coiled coil</keyword>